<dbReference type="EMBL" id="JABEND010000001">
    <property type="protein sequence ID" value="NNG34445.1"/>
    <property type="molecule type" value="Genomic_DNA"/>
</dbReference>
<dbReference type="InterPro" id="IPR002716">
    <property type="entry name" value="PIN_dom"/>
</dbReference>
<dbReference type="GO" id="GO:0004518">
    <property type="term" value="F:nuclease activity"/>
    <property type="evidence" value="ECO:0007669"/>
    <property type="project" value="UniProtKB-KW"/>
</dbReference>
<evidence type="ECO:0000256" key="2">
    <source>
        <dbReference type="ARBA" id="ARBA00022723"/>
    </source>
</evidence>
<keyword evidence="4" id="KW-0460">Magnesium</keyword>
<evidence type="ECO:0000256" key="1">
    <source>
        <dbReference type="ARBA" id="ARBA00022722"/>
    </source>
</evidence>
<evidence type="ECO:0000259" key="5">
    <source>
        <dbReference type="Pfam" id="PF01850"/>
    </source>
</evidence>
<name>A0A849A1J8_9ACTN</name>
<evidence type="ECO:0000313" key="6">
    <source>
        <dbReference type="EMBL" id="NNG34445.1"/>
    </source>
</evidence>
<sequence>MIVYFDTSAVVPILIDEPTTQLCRQLWTEADRRVTARLTFVETAAALAMAERQHRITTPQQDAAWSNFVAIWADADVIELTTELTAVAAHLASSLALRAYDAVQCAAALSVDDQQTVAATGDLQLLTAWRSLGLAVVDTRRLP</sequence>
<gene>
    <name evidence="6" type="ORF">HKD39_01655</name>
</gene>
<evidence type="ECO:0000256" key="3">
    <source>
        <dbReference type="ARBA" id="ARBA00022801"/>
    </source>
</evidence>
<organism evidence="6 7">
    <name type="scientific">Nakamurella aerolata</name>
    <dbReference type="NCBI Taxonomy" id="1656892"/>
    <lineage>
        <taxon>Bacteria</taxon>
        <taxon>Bacillati</taxon>
        <taxon>Actinomycetota</taxon>
        <taxon>Actinomycetes</taxon>
        <taxon>Nakamurellales</taxon>
        <taxon>Nakamurellaceae</taxon>
        <taxon>Nakamurella</taxon>
    </lineage>
</organism>
<keyword evidence="3" id="KW-0378">Hydrolase</keyword>
<proteinExistence type="predicted"/>
<dbReference type="GO" id="GO:0016787">
    <property type="term" value="F:hydrolase activity"/>
    <property type="evidence" value="ECO:0007669"/>
    <property type="project" value="UniProtKB-KW"/>
</dbReference>
<evidence type="ECO:0000256" key="4">
    <source>
        <dbReference type="ARBA" id="ARBA00022842"/>
    </source>
</evidence>
<dbReference type="Proteomes" id="UP000562984">
    <property type="component" value="Unassembled WGS sequence"/>
</dbReference>
<keyword evidence="1" id="KW-0540">Nuclease</keyword>
<keyword evidence="2" id="KW-0479">Metal-binding</keyword>
<dbReference type="Gene3D" id="3.40.50.1010">
    <property type="entry name" value="5'-nuclease"/>
    <property type="match status" value="1"/>
</dbReference>
<dbReference type="RefSeq" id="WP_171198079.1">
    <property type="nucleotide sequence ID" value="NZ_JABEND010000001.1"/>
</dbReference>
<dbReference type="SUPFAM" id="SSF88723">
    <property type="entry name" value="PIN domain-like"/>
    <property type="match status" value="1"/>
</dbReference>
<dbReference type="CDD" id="cd09874">
    <property type="entry name" value="PIN_MT3492-like"/>
    <property type="match status" value="1"/>
</dbReference>
<accession>A0A849A1J8</accession>
<feature type="domain" description="PIN" evidence="5">
    <location>
        <begin position="3"/>
        <end position="112"/>
    </location>
</feature>
<evidence type="ECO:0000313" key="7">
    <source>
        <dbReference type="Proteomes" id="UP000562984"/>
    </source>
</evidence>
<keyword evidence="7" id="KW-1185">Reference proteome</keyword>
<dbReference type="GO" id="GO:0046872">
    <property type="term" value="F:metal ion binding"/>
    <property type="evidence" value="ECO:0007669"/>
    <property type="project" value="UniProtKB-KW"/>
</dbReference>
<reference evidence="6 7" key="1">
    <citation type="submission" date="2020-05" db="EMBL/GenBank/DDBJ databases">
        <title>Nakamurella sp. DB0629 isolated from air conditioner.</title>
        <authorList>
            <person name="Kim D.H."/>
            <person name="Kim D.-U."/>
        </authorList>
    </citation>
    <scope>NUCLEOTIDE SEQUENCE [LARGE SCALE GENOMIC DNA]</scope>
    <source>
        <strain evidence="6 7">DB0629</strain>
    </source>
</reference>
<dbReference type="Pfam" id="PF01850">
    <property type="entry name" value="PIN"/>
    <property type="match status" value="1"/>
</dbReference>
<protein>
    <submittedName>
        <fullName evidence="6">Type II toxin-antitoxin system VapC family toxin</fullName>
    </submittedName>
</protein>
<dbReference type="InterPro" id="IPR029060">
    <property type="entry name" value="PIN-like_dom_sf"/>
</dbReference>
<comment type="caution">
    <text evidence="6">The sequence shown here is derived from an EMBL/GenBank/DDBJ whole genome shotgun (WGS) entry which is preliminary data.</text>
</comment>
<dbReference type="AlphaFoldDB" id="A0A849A1J8"/>